<dbReference type="Proteomes" id="UP001199916">
    <property type="component" value="Unassembled WGS sequence"/>
</dbReference>
<keyword evidence="1" id="KW-1133">Transmembrane helix</keyword>
<reference evidence="2 3" key="1">
    <citation type="submission" date="2021-11" db="EMBL/GenBank/DDBJ databases">
        <title>Draft genome sequence of Paenibacillus profundus YoMME, a new Gram-positive bacteria with exoelectrogenic properties.</title>
        <authorList>
            <person name="Hubenova Y."/>
            <person name="Hubenova E."/>
            <person name="Manasiev Y."/>
            <person name="Peykov S."/>
            <person name="Mitov M."/>
        </authorList>
    </citation>
    <scope>NUCLEOTIDE SEQUENCE [LARGE SCALE GENOMIC DNA]</scope>
    <source>
        <strain evidence="2 3">YoMME</strain>
    </source>
</reference>
<feature type="transmembrane region" description="Helical" evidence="1">
    <location>
        <begin position="107"/>
        <end position="125"/>
    </location>
</feature>
<evidence type="ECO:0000313" key="3">
    <source>
        <dbReference type="Proteomes" id="UP001199916"/>
    </source>
</evidence>
<keyword evidence="1" id="KW-0812">Transmembrane</keyword>
<keyword evidence="1" id="KW-0472">Membrane</keyword>
<feature type="transmembrane region" description="Helical" evidence="1">
    <location>
        <begin position="313"/>
        <end position="332"/>
    </location>
</feature>
<proteinExistence type="predicted"/>
<feature type="transmembrane region" description="Helical" evidence="1">
    <location>
        <begin position="17"/>
        <end position="36"/>
    </location>
</feature>
<protein>
    <submittedName>
        <fullName evidence="2">GTPase SAR1</fullName>
    </submittedName>
</protein>
<feature type="transmembrane region" description="Helical" evidence="1">
    <location>
        <begin position="273"/>
        <end position="290"/>
    </location>
</feature>
<sequence>MSGLLGKVGFRLQASNWMIWVAATSIMMWVLLWGIGQRIARSQALSPSVSVQRGWTDTVNYYKKKLLRQFYYVAGRTPFLKRKAASLRLQLAPFYSYDEWLLREKTAAVMLGSGMTAALAAAIFLSFDQDVLSWFMLILMLSVAEGLYRDYVIQRAAFKLLKLAAVAFTDVRHSYHRHRMVDAALEEALERADPMIEPHLQRLIIMVHDPEPEAALASYEEAAPNRFFKLFAGLSRLVAEYGDPPQKEGSSYLLGISMIVREMQLELVMRSRLEYLLGGLKAIAVIPILFTDPLEQWAKSYFPAMEWFYKSKLGWLLQLTVFLTVIVCHRLLQQLQWRHKLFNPREQRRWTLQLWEIKGVRWLLRRWLSRCNPIQVRKVQRLLDEANEVMPLEHFYGRRLLNACVTVITGLVLLFMLQSLSTQWSWHHLLDRVVPFGLSAEDARRWMNNNSTDDPNLLVIDTWSSSSLSGRSDWDERRRNEVSTAFTRYAEQIRNAQVKWWEFALTFLAGMAAYHYSMLMLHIRIRIQYIDMRTELSQFQSLTLLLRAFERMTAEHVVEWMSRSSMFFRQALRTCVMNWESGPEMALQQLKSDVPYPDFVRFVEKLELAHDHIPLQQAFDDVEQEWMYEQEMMKQHYENSIEMKASWGQWFGFAPMYALIFLYLVIPLVWMSSEQMRSSFEQIRQL</sequence>
<name>A0ABS8YJM6_9BACL</name>
<feature type="transmembrane region" description="Helical" evidence="1">
    <location>
        <begin position="400"/>
        <end position="420"/>
    </location>
</feature>
<comment type="caution">
    <text evidence="2">The sequence shown here is derived from an EMBL/GenBank/DDBJ whole genome shotgun (WGS) entry which is preliminary data.</text>
</comment>
<feature type="transmembrane region" description="Helical" evidence="1">
    <location>
        <begin position="131"/>
        <end position="148"/>
    </location>
</feature>
<evidence type="ECO:0000313" key="2">
    <source>
        <dbReference type="EMBL" id="MCE5172093.1"/>
    </source>
</evidence>
<accession>A0ABS8YJM6</accession>
<keyword evidence="3" id="KW-1185">Reference proteome</keyword>
<dbReference type="EMBL" id="JAJNBZ010000024">
    <property type="protein sequence ID" value="MCE5172093.1"/>
    <property type="molecule type" value="Genomic_DNA"/>
</dbReference>
<organism evidence="2 3">
    <name type="scientific">Paenibacillus profundus</name>
    <dbReference type="NCBI Taxonomy" id="1173085"/>
    <lineage>
        <taxon>Bacteria</taxon>
        <taxon>Bacillati</taxon>
        <taxon>Bacillota</taxon>
        <taxon>Bacilli</taxon>
        <taxon>Bacillales</taxon>
        <taxon>Paenibacillaceae</taxon>
        <taxon>Paenibacillus</taxon>
    </lineage>
</organism>
<feature type="transmembrane region" description="Helical" evidence="1">
    <location>
        <begin position="503"/>
        <end position="523"/>
    </location>
</feature>
<feature type="transmembrane region" description="Helical" evidence="1">
    <location>
        <begin position="650"/>
        <end position="670"/>
    </location>
</feature>
<gene>
    <name evidence="2" type="ORF">LQV63_22690</name>
</gene>
<evidence type="ECO:0000256" key="1">
    <source>
        <dbReference type="SAM" id="Phobius"/>
    </source>
</evidence>